<dbReference type="Proteomes" id="UP000070371">
    <property type="component" value="Chromosome"/>
</dbReference>
<dbReference type="GO" id="GO:0019262">
    <property type="term" value="P:N-acetylneuraminate catabolic process"/>
    <property type="evidence" value="ECO:0007669"/>
    <property type="project" value="TreeGrafter"/>
</dbReference>
<name>A0A126V2R6_9RHOB</name>
<dbReference type="SUPFAM" id="SSF46785">
    <property type="entry name" value="Winged helix' DNA-binding domain"/>
    <property type="match status" value="1"/>
</dbReference>
<dbReference type="InterPro" id="IPR000600">
    <property type="entry name" value="ROK"/>
</dbReference>
<proteinExistence type="predicted"/>
<reference evidence="1 2" key="1">
    <citation type="submission" date="2016-02" db="EMBL/GenBank/DDBJ databases">
        <title>Complete genome sequence of Halocynthiibacter arcticus PAMC 20958t from arctic marine sediment.</title>
        <authorList>
            <person name="Lee Y.M."/>
            <person name="Baek K."/>
            <person name="Lee H.K."/>
            <person name="Shin S.C."/>
        </authorList>
    </citation>
    <scope>NUCLEOTIDE SEQUENCE [LARGE SCALE GENOMIC DNA]</scope>
    <source>
        <strain evidence="1">PAMC 20958</strain>
    </source>
</reference>
<sequence length="388" mass="40841">MVVLNFQEGSNAERSRFRNRQAVLGQVRTAGAIGRAEIARTLSLTTQTVSNIIAELLQDGMLLENGRLNVGRGLPAMQYTLNPQGGYALGVEVRPDAIFAALLDLNGQAVTTERIALTKTEPDVVIAHVTALYARALAQVPTATGRMLGAGVVMPGPFGVTGITGMGTDLTGWQEVDAEALFTYALKLPVVLSNDANAAAMAERINGVAQDFASFAYLYFGAGLGLGLVQGGQLVRGAYGNAGEIGHIPVNGHGGKLEDGLSRHSVQRHLQQAGKDAHDIDALDRLFQQGDPDLMAWLETASLTLGHAITIVENLFDPQTVVLGGAMPDGILDYLVANAPLPEVSVSNRPDAQHTRLMRGASGRMTATMGAAALILNRALSSPLSHAH</sequence>
<dbReference type="RefSeq" id="WP_039003636.1">
    <property type="nucleotide sequence ID" value="NZ_CP014327.1"/>
</dbReference>
<organism evidence="1 2">
    <name type="scientific">Falsihalocynthiibacter arcticus</name>
    <dbReference type="NCBI Taxonomy" id="1579316"/>
    <lineage>
        <taxon>Bacteria</taxon>
        <taxon>Pseudomonadati</taxon>
        <taxon>Pseudomonadota</taxon>
        <taxon>Alphaproteobacteria</taxon>
        <taxon>Rhodobacterales</taxon>
        <taxon>Roseobacteraceae</taxon>
        <taxon>Falsihalocynthiibacter</taxon>
    </lineage>
</organism>
<dbReference type="SUPFAM" id="SSF53067">
    <property type="entry name" value="Actin-like ATPase domain"/>
    <property type="match status" value="1"/>
</dbReference>
<dbReference type="KEGG" id="hat:RC74_16345"/>
<dbReference type="Pfam" id="PF00480">
    <property type="entry name" value="ROK"/>
    <property type="match status" value="1"/>
</dbReference>
<dbReference type="InterPro" id="IPR036390">
    <property type="entry name" value="WH_DNA-bd_sf"/>
</dbReference>
<dbReference type="Gene3D" id="3.30.420.40">
    <property type="match status" value="2"/>
</dbReference>
<dbReference type="AlphaFoldDB" id="A0A126V2R6"/>
<protein>
    <recommendedName>
        <fullName evidence="3">ROK family transcriptional regulator</fullName>
    </recommendedName>
</protein>
<evidence type="ECO:0000313" key="1">
    <source>
        <dbReference type="EMBL" id="AML52631.1"/>
    </source>
</evidence>
<dbReference type="Gene3D" id="1.10.10.10">
    <property type="entry name" value="Winged helix-like DNA-binding domain superfamily/Winged helix DNA-binding domain"/>
    <property type="match status" value="1"/>
</dbReference>
<dbReference type="STRING" id="1579316.RC74_16345"/>
<evidence type="ECO:0000313" key="2">
    <source>
        <dbReference type="Proteomes" id="UP000070371"/>
    </source>
</evidence>
<dbReference type="PANTHER" id="PTHR18964:SF169">
    <property type="entry name" value="N-ACETYLMANNOSAMINE KINASE"/>
    <property type="match status" value="1"/>
</dbReference>
<dbReference type="PANTHER" id="PTHR18964">
    <property type="entry name" value="ROK (REPRESSOR, ORF, KINASE) FAMILY"/>
    <property type="match status" value="1"/>
</dbReference>
<accession>A0A126V2R6</accession>
<dbReference type="InterPro" id="IPR043129">
    <property type="entry name" value="ATPase_NBD"/>
</dbReference>
<evidence type="ECO:0008006" key="3">
    <source>
        <dbReference type="Google" id="ProtNLM"/>
    </source>
</evidence>
<dbReference type="GO" id="GO:0009384">
    <property type="term" value="F:N-acylmannosamine kinase activity"/>
    <property type="evidence" value="ECO:0007669"/>
    <property type="project" value="TreeGrafter"/>
</dbReference>
<dbReference type="EMBL" id="CP014327">
    <property type="protein sequence ID" value="AML52631.1"/>
    <property type="molecule type" value="Genomic_DNA"/>
</dbReference>
<keyword evidence="2" id="KW-1185">Reference proteome</keyword>
<dbReference type="InterPro" id="IPR036388">
    <property type="entry name" value="WH-like_DNA-bd_sf"/>
</dbReference>
<gene>
    <name evidence="1" type="ORF">RC74_16345</name>
</gene>
<dbReference type="OrthoDB" id="9810372at2"/>